<evidence type="ECO:0000313" key="2">
    <source>
        <dbReference type="EMBL" id="KAF9486814.1"/>
    </source>
</evidence>
<proteinExistence type="predicted"/>
<evidence type="ECO:0000256" key="1">
    <source>
        <dbReference type="SAM" id="MobiDB-lite"/>
    </source>
</evidence>
<accession>A0A9P5ZFK7</accession>
<comment type="caution">
    <text evidence="2">The sequence shown here is derived from an EMBL/GenBank/DDBJ whole genome shotgun (WGS) entry which is preliminary data.</text>
</comment>
<name>A0A9P5ZFK7_PLEER</name>
<dbReference type="Proteomes" id="UP000807025">
    <property type="component" value="Unassembled WGS sequence"/>
</dbReference>
<dbReference type="AlphaFoldDB" id="A0A9P5ZFK7"/>
<keyword evidence="3" id="KW-1185">Reference proteome</keyword>
<evidence type="ECO:0000313" key="3">
    <source>
        <dbReference type="Proteomes" id="UP000807025"/>
    </source>
</evidence>
<organism evidence="2 3">
    <name type="scientific">Pleurotus eryngii</name>
    <name type="common">Boletus of the steppes</name>
    <dbReference type="NCBI Taxonomy" id="5323"/>
    <lineage>
        <taxon>Eukaryota</taxon>
        <taxon>Fungi</taxon>
        <taxon>Dikarya</taxon>
        <taxon>Basidiomycota</taxon>
        <taxon>Agaricomycotina</taxon>
        <taxon>Agaricomycetes</taxon>
        <taxon>Agaricomycetidae</taxon>
        <taxon>Agaricales</taxon>
        <taxon>Pleurotineae</taxon>
        <taxon>Pleurotaceae</taxon>
        <taxon>Pleurotus</taxon>
    </lineage>
</organism>
<feature type="region of interest" description="Disordered" evidence="1">
    <location>
        <begin position="107"/>
        <end position="162"/>
    </location>
</feature>
<feature type="compositionally biased region" description="Basic and acidic residues" evidence="1">
    <location>
        <begin position="107"/>
        <end position="132"/>
    </location>
</feature>
<sequence>MSATIAYDISSQQAVTATFTELQQQLLAQVAAGTGLTWFMDNRKEMYVFAKRASNWKFKQEIEAKWLIMWMLSTLKEKMDDLVREFFENPRTKMACTVAKAAQELRKQQQLEGRQGDQSDMDGRKKGERVAEAEDAMEVDGTGPSGVPKAAAPKEKVPTALK</sequence>
<reference evidence="2" key="1">
    <citation type="submission" date="2020-11" db="EMBL/GenBank/DDBJ databases">
        <authorList>
            <consortium name="DOE Joint Genome Institute"/>
            <person name="Ahrendt S."/>
            <person name="Riley R."/>
            <person name="Andreopoulos W."/>
            <person name="Labutti K."/>
            <person name="Pangilinan J."/>
            <person name="Ruiz-Duenas F.J."/>
            <person name="Barrasa J.M."/>
            <person name="Sanchez-Garcia M."/>
            <person name="Camarero S."/>
            <person name="Miyauchi S."/>
            <person name="Serrano A."/>
            <person name="Linde D."/>
            <person name="Babiker R."/>
            <person name="Drula E."/>
            <person name="Ayuso-Fernandez I."/>
            <person name="Pacheco R."/>
            <person name="Padilla G."/>
            <person name="Ferreira P."/>
            <person name="Barriuso J."/>
            <person name="Kellner H."/>
            <person name="Castanera R."/>
            <person name="Alfaro M."/>
            <person name="Ramirez L."/>
            <person name="Pisabarro A.G."/>
            <person name="Kuo A."/>
            <person name="Tritt A."/>
            <person name="Lipzen A."/>
            <person name="He G."/>
            <person name="Yan M."/>
            <person name="Ng V."/>
            <person name="Cullen D."/>
            <person name="Martin F."/>
            <person name="Rosso M.-N."/>
            <person name="Henrissat B."/>
            <person name="Hibbett D."/>
            <person name="Martinez A.T."/>
            <person name="Grigoriev I.V."/>
        </authorList>
    </citation>
    <scope>NUCLEOTIDE SEQUENCE</scope>
    <source>
        <strain evidence="2">ATCC 90797</strain>
    </source>
</reference>
<dbReference type="EMBL" id="MU154910">
    <property type="protein sequence ID" value="KAF9486814.1"/>
    <property type="molecule type" value="Genomic_DNA"/>
</dbReference>
<gene>
    <name evidence="2" type="ORF">BDN71DRAFT_1514606</name>
</gene>
<feature type="compositionally biased region" description="Basic and acidic residues" evidence="1">
    <location>
        <begin position="152"/>
        <end position="162"/>
    </location>
</feature>
<protein>
    <submittedName>
        <fullName evidence="2">Uncharacterized protein</fullName>
    </submittedName>
</protein>